<name>A0ACC4B3X2_POPAL</name>
<protein>
    <submittedName>
        <fullName evidence="1">Uncharacterized protein</fullName>
    </submittedName>
</protein>
<keyword evidence="2" id="KW-1185">Reference proteome</keyword>
<accession>A0ACC4B3X2</accession>
<reference evidence="1 2" key="1">
    <citation type="journal article" date="2024" name="Plant Biotechnol. J.">
        <title>Genome and CRISPR/Cas9 system of a widespread forest tree (Populus alba) in the world.</title>
        <authorList>
            <person name="Liu Y.J."/>
            <person name="Jiang P.F."/>
            <person name="Han X.M."/>
            <person name="Li X.Y."/>
            <person name="Wang H.M."/>
            <person name="Wang Y.J."/>
            <person name="Wang X.X."/>
            <person name="Zeng Q.Y."/>
        </authorList>
    </citation>
    <scope>NUCLEOTIDE SEQUENCE [LARGE SCALE GENOMIC DNA]</scope>
    <source>
        <strain evidence="2">cv. PAL-ZL1</strain>
    </source>
</reference>
<evidence type="ECO:0000313" key="1">
    <source>
        <dbReference type="EMBL" id="KAL3573252.1"/>
    </source>
</evidence>
<dbReference type="EMBL" id="RCHU02000014">
    <property type="protein sequence ID" value="KAL3573252.1"/>
    <property type="molecule type" value="Genomic_DNA"/>
</dbReference>
<sequence length="566" mass="60729">MLSSSLEWISSWLLPVLALALLPDLATSTVARRQDVLQAPFACPKNSVHDGDGSAILAPMVSPDSTPDDAHCAPCIEPPTLPSSQPRDVCPSDSPAPVMGVASGSASLDGVLVEDCYVGSDEEILEEDQLDLNFSDEECGGSPISPAQPPAEKMLTPLLQRAEDSPQPSPLLRKCLPLLLLATVCLAPPLLQNFALNHLSKTCAISTDDIKPEFEVWNLCAVGYISGKNPGFRALHNIISNVWKCDATLTIHDSGWLIYKFKTEDDKLAILRGGPYLVYGRPLILRPMKIFFDFSSEEMTRVLCDQLTSTLSRMSYARVLVEIDLLEDLRHSVEISLPEGPILHQKVVYETLPNFCNFCCVLGHTRLLCPKASAANNKVPASQPHDMQPAKGNVFGRLGPQLHHEGSPSSQIQDSPPHGQVPVAPEVATESEVNAIAPEEWVTVVPKRKASKQPGNISKGKEVIIAEPGPVAPLGETPSSLACAGEERHSPTPTAELLVANPCPEEVQSTPTPKPGSLADQSEDTVPVSNPGIGPPLGAPFKGGVRTRSQKHRYSSGRVPPSPANI</sequence>
<evidence type="ECO:0000313" key="2">
    <source>
        <dbReference type="Proteomes" id="UP000309997"/>
    </source>
</evidence>
<comment type="caution">
    <text evidence="1">The sequence shown here is derived from an EMBL/GenBank/DDBJ whole genome shotgun (WGS) entry which is preliminary data.</text>
</comment>
<organism evidence="1 2">
    <name type="scientific">Populus alba</name>
    <name type="common">White poplar</name>
    <dbReference type="NCBI Taxonomy" id="43335"/>
    <lineage>
        <taxon>Eukaryota</taxon>
        <taxon>Viridiplantae</taxon>
        <taxon>Streptophyta</taxon>
        <taxon>Embryophyta</taxon>
        <taxon>Tracheophyta</taxon>
        <taxon>Spermatophyta</taxon>
        <taxon>Magnoliopsida</taxon>
        <taxon>eudicotyledons</taxon>
        <taxon>Gunneridae</taxon>
        <taxon>Pentapetalae</taxon>
        <taxon>rosids</taxon>
        <taxon>fabids</taxon>
        <taxon>Malpighiales</taxon>
        <taxon>Salicaceae</taxon>
        <taxon>Saliceae</taxon>
        <taxon>Populus</taxon>
    </lineage>
</organism>
<proteinExistence type="predicted"/>
<dbReference type="Proteomes" id="UP000309997">
    <property type="component" value="Unassembled WGS sequence"/>
</dbReference>
<gene>
    <name evidence="1" type="ORF">D5086_027156</name>
</gene>